<accession>A0A8X6H4W1</accession>
<protein>
    <submittedName>
        <fullName evidence="2">Uncharacterized protein</fullName>
    </submittedName>
</protein>
<dbReference type="Proteomes" id="UP000887116">
    <property type="component" value="Unassembled WGS sequence"/>
</dbReference>
<proteinExistence type="predicted"/>
<feature type="non-terminal residue" evidence="2">
    <location>
        <position position="32"/>
    </location>
</feature>
<feature type="region of interest" description="Disordered" evidence="1">
    <location>
        <begin position="1"/>
        <end position="32"/>
    </location>
</feature>
<keyword evidence="3" id="KW-1185">Reference proteome</keyword>
<dbReference type="EMBL" id="BMAO01024582">
    <property type="protein sequence ID" value="GFQ96268.1"/>
    <property type="molecule type" value="Genomic_DNA"/>
</dbReference>
<comment type="caution">
    <text evidence="2">The sequence shown here is derived from an EMBL/GenBank/DDBJ whole genome shotgun (WGS) entry which is preliminary data.</text>
</comment>
<evidence type="ECO:0000256" key="1">
    <source>
        <dbReference type="SAM" id="MobiDB-lite"/>
    </source>
</evidence>
<feature type="compositionally biased region" description="Acidic residues" evidence="1">
    <location>
        <begin position="1"/>
        <end position="24"/>
    </location>
</feature>
<sequence>MPTGDVDDYNGGNEIEDEEFEEEIPFERWSFG</sequence>
<evidence type="ECO:0000313" key="2">
    <source>
        <dbReference type="EMBL" id="GFQ96268.1"/>
    </source>
</evidence>
<evidence type="ECO:0000313" key="3">
    <source>
        <dbReference type="Proteomes" id="UP000887116"/>
    </source>
</evidence>
<gene>
    <name evidence="2" type="ORF">TNCT_549451</name>
</gene>
<dbReference type="AlphaFoldDB" id="A0A8X6H4W1"/>
<reference evidence="2" key="1">
    <citation type="submission" date="2020-07" db="EMBL/GenBank/DDBJ databases">
        <title>Multicomponent nature underlies the extraordinary mechanical properties of spider dragline silk.</title>
        <authorList>
            <person name="Kono N."/>
            <person name="Nakamura H."/>
            <person name="Mori M."/>
            <person name="Yoshida Y."/>
            <person name="Ohtoshi R."/>
            <person name="Malay A.D."/>
            <person name="Moran D.A.P."/>
            <person name="Tomita M."/>
            <person name="Numata K."/>
            <person name="Arakawa K."/>
        </authorList>
    </citation>
    <scope>NUCLEOTIDE SEQUENCE</scope>
</reference>
<organism evidence="2 3">
    <name type="scientific">Trichonephila clavata</name>
    <name type="common">Joro spider</name>
    <name type="synonym">Nephila clavata</name>
    <dbReference type="NCBI Taxonomy" id="2740835"/>
    <lineage>
        <taxon>Eukaryota</taxon>
        <taxon>Metazoa</taxon>
        <taxon>Ecdysozoa</taxon>
        <taxon>Arthropoda</taxon>
        <taxon>Chelicerata</taxon>
        <taxon>Arachnida</taxon>
        <taxon>Araneae</taxon>
        <taxon>Araneomorphae</taxon>
        <taxon>Entelegynae</taxon>
        <taxon>Araneoidea</taxon>
        <taxon>Nephilidae</taxon>
        <taxon>Trichonephila</taxon>
    </lineage>
</organism>
<name>A0A8X6H4W1_TRICU</name>